<reference evidence="10" key="1">
    <citation type="submission" date="2017-04" db="EMBL/GenBank/DDBJ databases">
        <title>Function of individual gut microbiota members based on whole genome sequencing of pure cultures obtained from chicken caecum.</title>
        <authorList>
            <person name="Medvecky M."/>
            <person name="Cejkova D."/>
            <person name="Polansky O."/>
            <person name="Karasova D."/>
            <person name="Kubasova T."/>
            <person name="Cizek A."/>
            <person name="Rychlik I."/>
        </authorList>
    </citation>
    <scope>NUCLEOTIDE SEQUENCE [LARGE SCALE GENOMIC DNA]</scope>
    <source>
        <strain evidence="10">An42</strain>
    </source>
</reference>
<protein>
    <submittedName>
        <fullName evidence="9">RagB/SusD family nutrient uptake outer membrane protein</fullName>
    </submittedName>
</protein>
<dbReference type="EMBL" id="NFIJ01000025">
    <property type="protein sequence ID" value="OUO03276.1"/>
    <property type="molecule type" value="Genomic_DNA"/>
</dbReference>
<keyword evidence="4" id="KW-0472">Membrane</keyword>
<dbReference type="InterPro" id="IPR033985">
    <property type="entry name" value="SusD-like_N"/>
</dbReference>
<evidence type="ECO:0000256" key="4">
    <source>
        <dbReference type="ARBA" id="ARBA00023136"/>
    </source>
</evidence>
<feature type="domain" description="SusD-like N-terminal" evidence="8">
    <location>
        <begin position="71"/>
        <end position="218"/>
    </location>
</feature>
<comment type="similarity">
    <text evidence="2">Belongs to the SusD family.</text>
</comment>
<dbReference type="SUPFAM" id="SSF48452">
    <property type="entry name" value="TPR-like"/>
    <property type="match status" value="1"/>
</dbReference>
<dbReference type="Pfam" id="PF07980">
    <property type="entry name" value="SusD_RagB"/>
    <property type="match status" value="1"/>
</dbReference>
<gene>
    <name evidence="9" type="ORF">B5F96_16400</name>
</gene>
<organism evidence="9 10">
    <name type="scientific">Parabacteroides johnsonii</name>
    <dbReference type="NCBI Taxonomy" id="387661"/>
    <lineage>
        <taxon>Bacteria</taxon>
        <taxon>Pseudomonadati</taxon>
        <taxon>Bacteroidota</taxon>
        <taxon>Bacteroidia</taxon>
        <taxon>Bacteroidales</taxon>
        <taxon>Tannerellaceae</taxon>
        <taxon>Parabacteroides</taxon>
    </lineage>
</organism>
<proteinExistence type="inferred from homology"/>
<dbReference type="Proteomes" id="UP000195975">
    <property type="component" value="Unassembled WGS sequence"/>
</dbReference>
<dbReference type="InterPro" id="IPR012944">
    <property type="entry name" value="SusD_RagB_dom"/>
</dbReference>
<keyword evidence="5" id="KW-0998">Cell outer membrane</keyword>
<name>A0A9Q5SPQ5_9BACT</name>
<dbReference type="GO" id="GO:0009279">
    <property type="term" value="C:cell outer membrane"/>
    <property type="evidence" value="ECO:0007669"/>
    <property type="project" value="UniProtKB-SubCell"/>
</dbReference>
<comment type="subcellular location">
    <subcellularLocation>
        <location evidence="1">Cell outer membrane</location>
    </subcellularLocation>
</comment>
<evidence type="ECO:0000256" key="3">
    <source>
        <dbReference type="ARBA" id="ARBA00022729"/>
    </source>
</evidence>
<dbReference type="Gene3D" id="1.25.40.390">
    <property type="match status" value="1"/>
</dbReference>
<feature type="region of interest" description="Disordered" evidence="6">
    <location>
        <begin position="322"/>
        <end position="346"/>
    </location>
</feature>
<evidence type="ECO:0000256" key="5">
    <source>
        <dbReference type="ARBA" id="ARBA00023237"/>
    </source>
</evidence>
<evidence type="ECO:0000259" key="7">
    <source>
        <dbReference type="Pfam" id="PF07980"/>
    </source>
</evidence>
<evidence type="ECO:0000313" key="10">
    <source>
        <dbReference type="Proteomes" id="UP000195975"/>
    </source>
</evidence>
<dbReference type="GeneID" id="93406939"/>
<dbReference type="Pfam" id="PF14322">
    <property type="entry name" value="SusD-like_3"/>
    <property type="match status" value="1"/>
</dbReference>
<accession>A0A9Q5SPQ5</accession>
<evidence type="ECO:0000256" key="6">
    <source>
        <dbReference type="SAM" id="MobiDB-lite"/>
    </source>
</evidence>
<evidence type="ECO:0000256" key="2">
    <source>
        <dbReference type="ARBA" id="ARBA00006275"/>
    </source>
</evidence>
<dbReference type="AlphaFoldDB" id="A0A9Q5SPQ5"/>
<evidence type="ECO:0000256" key="1">
    <source>
        <dbReference type="ARBA" id="ARBA00004442"/>
    </source>
</evidence>
<evidence type="ECO:0000259" key="8">
    <source>
        <dbReference type="Pfam" id="PF14322"/>
    </source>
</evidence>
<evidence type="ECO:0000313" key="9">
    <source>
        <dbReference type="EMBL" id="OUO03276.1"/>
    </source>
</evidence>
<feature type="domain" description="RagB/SusD" evidence="7">
    <location>
        <begin position="344"/>
        <end position="611"/>
    </location>
</feature>
<dbReference type="InterPro" id="IPR011990">
    <property type="entry name" value="TPR-like_helical_dom_sf"/>
</dbReference>
<dbReference type="RefSeq" id="WP_087375700.1">
    <property type="nucleotide sequence ID" value="NZ_CALVDK010000030.1"/>
</dbReference>
<keyword evidence="3" id="KW-0732">Signal</keyword>
<sequence length="630" mass="71817">MNINKKNCIILALATLPMLNSCSDSWLEPKPLSFYSPENTYVDAEGLYAALTACERNMRHEFFGDGAPILTEMYLTDIAIHGKTDESGSLVDLDNEMLPSRTKNDMKGKNKWYWEEGFKGIKYANIAISRLDAAKYKDEAERKAVLGAAYFQRAYRYYKLTHQFGDVPYLDREITEPKLDFYTYDRWSILEQCKKDMEFAYQWVPEVQPRGRANKDACGVLLMKLCMATGDFDRAITVGKEVVGRHPLMTERFTGNQTKPNTNLMHDLHSVEAKIDMNNTEGIMYVVAHPTTTPLDKDNRIYTMRNAVPYWAKGGAIKTPDGKSGTAIAPDGADKNTEIDNDTQYGRGIGTLRPTNYYQYDIWTEKEKNDLRGPFNHDSWKRMEDLRYNDPGLKKSNNSYYGQNLIRPVDLSVADSIRCWYMWPHYKVFVPDPTKTQDFQGGETPWYIYRSAEVYLMLAECYYWKGDMANEAAMLNVVRERAGAEPLNGTVGIADVLAERARELYYEENRHVELVRISYLYAKTGKACEALDGRVYKLDNISGPGGIGTNCKDTGVNFYFDWVSVKNNFFNKGVKIPNGEYRMSVHHILWPIPETAITSNTGGVINQNIGYPGAENNLEPLKVEPIDPDI</sequence>
<comment type="caution">
    <text evidence="9">The sequence shown here is derived from an EMBL/GenBank/DDBJ whole genome shotgun (WGS) entry which is preliminary data.</text>
</comment>